<dbReference type="GO" id="GO:0016020">
    <property type="term" value="C:membrane"/>
    <property type="evidence" value="ECO:0007669"/>
    <property type="project" value="UniProtKB-SubCell"/>
</dbReference>
<comment type="caution">
    <text evidence="18">The sequence shown here is derived from an EMBL/GenBank/DDBJ whole genome shotgun (WGS) entry which is preliminary data.</text>
</comment>
<keyword evidence="11 16" id="KW-1133">Transmembrane helix</keyword>
<comment type="catalytic activity">
    <reaction evidence="1">
        <text>S-ubiquitinyl-[E2 ubiquitin-conjugating enzyme]-L-cysteine + [acceptor protein]-L-lysine = [E2 ubiquitin-conjugating enzyme]-L-cysteine + N(6)-ubiquitinyl-[acceptor protein]-L-lysine.</text>
        <dbReference type="EC" id="2.3.2.27"/>
    </reaction>
</comment>
<evidence type="ECO:0000313" key="19">
    <source>
        <dbReference type="Proteomes" id="UP000734854"/>
    </source>
</evidence>
<evidence type="ECO:0000256" key="6">
    <source>
        <dbReference type="ARBA" id="ARBA00022692"/>
    </source>
</evidence>
<keyword evidence="12 16" id="KW-0472">Membrane</keyword>
<feature type="compositionally biased region" description="Basic and acidic residues" evidence="15">
    <location>
        <begin position="283"/>
        <end position="295"/>
    </location>
</feature>
<evidence type="ECO:0000313" key="18">
    <source>
        <dbReference type="EMBL" id="KAG6499873.1"/>
    </source>
</evidence>
<dbReference type="FunFam" id="3.30.40.10:FF:000475">
    <property type="entry name" value="RING-H2 finger protein ATL3"/>
    <property type="match status" value="1"/>
</dbReference>
<dbReference type="EMBL" id="JACMSC010000011">
    <property type="protein sequence ID" value="KAG6499873.1"/>
    <property type="molecule type" value="Genomic_DNA"/>
</dbReference>
<name>A0A8J5GCL7_ZINOF</name>
<comment type="subcellular location">
    <subcellularLocation>
        <location evidence="2">Membrane</location>
        <topology evidence="2">Single-pass membrane protein</topology>
    </subcellularLocation>
</comment>
<feature type="region of interest" description="Disordered" evidence="15">
    <location>
        <begin position="148"/>
        <end position="295"/>
    </location>
</feature>
<evidence type="ECO:0000259" key="17">
    <source>
        <dbReference type="PROSITE" id="PS50089"/>
    </source>
</evidence>
<feature type="compositionally biased region" description="Polar residues" evidence="15">
    <location>
        <begin position="166"/>
        <end position="183"/>
    </location>
</feature>
<feature type="domain" description="RING-type" evidence="17">
    <location>
        <begin position="96"/>
        <end position="138"/>
    </location>
</feature>
<protein>
    <recommendedName>
        <fullName evidence="4">RING-type E3 ubiquitin transferase</fullName>
        <ecNumber evidence="4">2.3.2.27</ecNumber>
    </recommendedName>
</protein>
<comment type="pathway">
    <text evidence="3">Protein modification; protein ubiquitination.</text>
</comment>
<reference evidence="18 19" key="1">
    <citation type="submission" date="2020-08" db="EMBL/GenBank/DDBJ databases">
        <title>Plant Genome Project.</title>
        <authorList>
            <person name="Zhang R.-G."/>
        </authorList>
    </citation>
    <scope>NUCLEOTIDE SEQUENCE [LARGE SCALE GENOMIC DNA]</scope>
    <source>
        <tissue evidence="18">Rhizome</tissue>
    </source>
</reference>
<evidence type="ECO:0000256" key="7">
    <source>
        <dbReference type="ARBA" id="ARBA00022723"/>
    </source>
</evidence>
<dbReference type="Pfam" id="PF13639">
    <property type="entry name" value="zf-RING_2"/>
    <property type="match status" value="1"/>
</dbReference>
<evidence type="ECO:0000256" key="9">
    <source>
        <dbReference type="ARBA" id="ARBA00022786"/>
    </source>
</evidence>
<feature type="compositionally biased region" description="Basic and acidic residues" evidence="15">
    <location>
        <begin position="188"/>
        <end position="202"/>
    </location>
</feature>
<sequence length="295" mass="31446">MAEPDDADFDSAAAEELTSNMFMVAAIVFLFLVLVFVFFLYLYAKRHLRRARILVFSSASDLGASSSLCRGLDASVLRSLPVAVYRAAESGNGIECAVCLSELADGEAVRILSKCSHGFHLDCIDMWFHSHSTCPLCRSPVGAEPIPVPNSNSLAGSEPLNPDSPVFQSNQRQTSEAPSSSSARLKKPKGDLAIEIPKRELEGFSSPVSPLPTSRNADEETRTPGSGRLRAVRRRLSMGKRTPTPGSGSACSPMGGDLEQGFGGFYGEGSAPPATSPANSRLEITKSHKLPEASV</sequence>
<dbReference type="InterPro" id="IPR044600">
    <property type="entry name" value="ATL1/ATL16-like"/>
</dbReference>
<feature type="transmembrane region" description="Helical" evidence="16">
    <location>
        <begin position="20"/>
        <end position="44"/>
    </location>
</feature>
<evidence type="ECO:0000256" key="2">
    <source>
        <dbReference type="ARBA" id="ARBA00004167"/>
    </source>
</evidence>
<evidence type="ECO:0000256" key="13">
    <source>
        <dbReference type="ARBA" id="ARBA00024209"/>
    </source>
</evidence>
<keyword evidence="7" id="KW-0479">Metal-binding</keyword>
<dbReference type="GO" id="GO:0061630">
    <property type="term" value="F:ubiquitin protein ligase activity"/>
    <property type="evidence" value="ECO:0007669"/>
    <property type="project" value="UniProtKB-EC"/>
</dbReference>
<evidence type="ECO:0000256" key="12">
    <source>
        <dbReference type="ARBA" id="ARBA00023136"/>
    </source>
</evidence>
<dbReference type="PANTHER" id="PTHR46913:SF1">
    <property type="entry name" value="RING-H2 FINGER PROTEIN ATL16"/>
    <property type="match status" value="1"/>
</dbReference>
<evidence type="ECO:0000256" key="8">
    <source>
        <dbReference type="ARBA" id="ARBA00022771"/>
    </source>
</evidence>
<feature type="compositionally biased region" description="Polar residues" evidence="15">
    <location>
        <begin position="206"/>
        <end position="215"/>
    </location>
</feature>
<dbReference type="CDD" id="cd16461">
    <property type="entry name" value="RING-H2_EL5-like"/>
    <property type="match status" value="1"/>
</dbReference>
<proteinExistence type="inferred from homology"/>
<keyword evidence="8 14" id="KW-0863">Zinc-finger</keyword>
<dbReference type="GO" id="GO:0016567">
    <property type="term" value="P:protein ubiquitination"/>
    <property type="evidence" value="ECO:0007669"/>
    <property type="project" value="InterPro"/>
</dbReference>
<evidence type="ECO:0000256" key="5">
    <source>
        <dbReference type="ARBA" id="ARBA00022679"/>
    </source>
</evidence>
<evidence type="ECO:0000256" key="14">
    <source>
        <dbReference type="PROSITE-ProRule" id="PRU00175"/>
    </source>
</evidence>
<evidence type="ECO:0000256" key="4">
    <source>
        <dbReference type="ARBA" id="ARBA00012483"/>
    </source>
</evidence>
<evidence type="ECO:0000256" key="1">
    <source>
        <dbReference type="ARBA" id="ARBA00000900"/>
    </source>
</evidence>
<keyword evidence="6 16" id="KW-0812">Transmembrane</keyword>
<accession>A0A8J5GCL7</accession>
<gene>
    <name evidence="18" type="ORF">ZIOFF_039672</name>
</gene>
<keyword evidence="9" id="KW-0833">Ubl conjugation pathway</keyword>
<organism evidence="18 19">
    <name type="scientific">Zingiber officinale</name>
    <name type="common">Ginger</name>
    <name type="synonym">Amomum zingiber</name>
    <dbReference type="NCBI Taxonomy" id="94328"/>
    <lineage>
        <taxon>Eukaryota</taxon>
        <taxon>Viridiplantae</taxon>
        <taxon>Streptophyta</taxon>
        <taxon>Embryophyta</taxon>
        <taxon>Tracheophyta</taxon>
        <taxon>Spermatophyta</taxon>
        <taxon>Magnoliopsida</taxon>
        <taxon>Liliopsida</taxon>
        <taxon>Zingiberales</taxon>
        <taxon>Zingiberaceae</taxon>
        <taxon>Zingiber</taxon>
    </lineage>
</organism>
<keyword evidence="19" id="KW-1185">Reference proteome</keyword>
<dbReference type="InterPro" id="IPR001841">
    <property type="entry name" value="Znf_RING"/>
</dbReference>
<evidence type="ECO:0000256" key="11">
    <source>
        <dbReference type="ARBA" id="ARBA00022989"/>
    </source>
</evidence>
<dbReference type="OrthoDB" id="8062037at2759"/>
<dbReference type="Proteomes" id="UP000734854">
    <property type="component" value="Unassembled WGS sequence"/>
</dbReference>
<keyword evidence="10" id="KW-0862">Zinc</keyword>
<dbReference type="AlphaFoldDB" id="A0A8J5GCL7"/>
<keyword evidence="5" id="KW-0808">Transferase</keyword>
<evidence type="ECO:0000256" key="16">
    <source>
        <dbReference type="SAM" id="Phobius"/>
    </source>
</evidence>
<dbReference type="EC" id="2.3.2.27" evidence="4"/>
<evidence type="ECO:0000256" key="3">
    <source>
        <dbReference type="ARBA" id="ARBA00004906"/>
    </source>
</evidence>
<evidence type="ECO:0000256" key="10">
    <source>
        <dbReference type="ARBA" id="ARBA00022833"/>
    </source>
</evidence>
<evidence type="ECO:0000256" key="15">
    <source>
        <dbReference type="SAM" id="MobiDB-lite"/>
    </source>
</evidence>
<dbReference type="PROSITE" id="PS50089">
    <property type="entry name" value="ZF_RING_2"/>
    <property type="match status" value="1"/>
</dbReference>
<comment type="similarity">
    <text evidence="13">Belongs to the RING-type zinc finger family. ATL subfamily.</text>
</comment>
<dbReference type="SMART" id="SM00184">
    <property type="entry name" value="RING"/>
    <property type="match status" value="1"/>
</dbReference>
<dbReference type="PANTHER" id="PTHR46913">
    <property type="entry name" value="RING-H2 FINGER PROTEIN ATL16"/>
    <property type="match status" value="1"/>
</dbReference>
<dbReference type="GO" id="GO:0008270">
    <property type="term" value="F:zinc ion binding"/>
    <property type="evidence" value="ECO:0007669"/>
    <property type="project" value="UniProtKB-KW"/>
</dbReference>